<dbReference type="EMBL" id="QUMQ01000001">
    <property type="protein sequence ID" value="REG00789.1"/>
    <property type="molecule type" value="Genomic_DNA"/>
</dbReference>
<dbReference type="AlphaFoldDB" id="A0A3D9ZTR7"/>
<organism evidence="2 3">
    <name type="scientific">Asanoa ferruginea</name>
    <dbReference type="NCBI Taxonomy" id="53367"/>
    <lineage>
        <taxon>Bacteria</taxon>
        <taxon>Bacillati</taxon>
        <taxon>Actinomycetota</taxon>
        <taxon>Actinomycetes</taxon>
        <taxon>Micromonosporales</taxon>
        <taxon>Micromonosporaceae</taxon>
        <taxon>Asanoa</taxon>
    </lineage>
</organism>
<protein>
    <submittedName>
        <fullName evidence="2">Uncharacterized protein</fullName>
    </submittedName>
</protein>
<proteinExistence type="predicted"/>
<evidence type="ECO:0000313" key="3">
    <source>
        <dbReference type="Proteomes" id="UP000256913"/>
    </source>
</evidence>
<keyword evidence="1" id="KW-0812">Transmembrane</keyword>
<evidence type="ECO:0000313" key="2">
    <source>
        <dbReference type="EMBL" id="REG00789.1"/>
    </source>
</evidence>
<feature type="transmembrane region" description="Helical" evidence="1">
    <location>
        <begin position="73"/>
        <end position="92"/>
    </location>
</feature>
<keyword evidence="1" id="KW-1133">Transmembrane helix</keyword>
<keyword evidence="1" id="KW-0472">Membrane</keyword>
<feature type="transmembrane region" description="Helical" evidence="1">
    <location>
        <begin position="22"/>
        <end position="42"/>
    </location>
</feature>
<sequence>MEMIVSLGAQTPGDRLGVIGKVVLGFLAVVLVLVIGALIGGLAAKLQGVLVAAGLLSLGIALVAWIFGASWAVPAATVGGACLFFALIGAMVSG</sequence>
<gene>
    <name evidence="2" type="ORF">DFJ67_6846</name>
</gene>
<accession>A0A3D9ZTR7</accession>
<reference evidence="2 3" key="1">
    <citation type="submission" date="2018-08" db="EMBL/GenBank/DDBJ databases">
        <title>Sequencing the genomes of 1000 actinobacteria strains.</title>
        <authorList>
            <person name="Klenk H.-P."/>
        </authorList>
    </citation>
    <scope>NUCLEOTIDE SEQUENCE [LARGE SCALE GENOMIC DNA]</scope>
    <source>
        <strain evidence="2 3">DSM 44099</strain>
    </source>
</reference>
<evidence type="ECO:0000256" key="1">
    <source>
        <dbReference type="SAM" id="Phobius"/>
    </source>
</evidence>
<feature type="transmembrane region" description="Helical" evidence="1">
    <location>
        <begin position="49"/>
        <end position="67"/>
    </location>
</feature>
<name>A0A3D9ZTR7_9ACTN</name>
<comment type="caution">
    <text evidence="2">The sequence shown here is derived from an EMBL/GenBank/DDBJ whole genome shotgun (WGS) entry which is preliminary data.</text>
</comment>
<dbReference type="RefSeq" id="WP_147315701.1">
    <property type="nucleotide sequence ID" value="NZ_BONB01000009.1"/>
</dbReference>
<keyword evidence="3" id="KW-1185">Reference proteome</keyword>
<dbReference type="Proteomes" id="UP000256913">
    <property type="component" value="Unassembled WGS sequence"/>
</dbReference>